<evidence type="ECO:0008006" key="10">
    <source>
        <dbReference type="Google" id="ProtNLM"/>
    </source>
</evidence>
<evidence type="ECO:0000256" key="7">
    <source>
        <dbReference type="SAM" id="Phobius"/>
    </source>
</evidence>
<reference evidence="8 9" key="1">
    <citation type="journal article" date="2014" name="Antonie Van Leeuwenhoek">
        <title>Oenococcus alcoholitolerans sp. nov., a lactic acid bacteria isolated from cachaca and ethanol fermentation processes.</title>
        <authorList>
            <person name="Badotti F."/>
            <person name="Moreira A.P."/>
            <person name="Tonon L.A."/>
            <person name="de Lucena B.T."/>
            <person name="Gomes Fde C."/>
            <person name="Kruger R."/>
            <person name="Thompson C.C."/>
            <person name="de Morais M.A.Jr."/>
            <person name="Rosa C.A."/>
            <person name="Thompson F.L."/>
        </authorList>
    </citation>
    <scope>NUCLEOTIDE SEQUENCE [LARGE SCALE GENOMIC DNA]</scope>
    <source>
        <strain evidence="8 9">UFRJ-M7.2.18</strain>
    </source>
</reference>
<name>A0ABR4XRS1_9LACO</name>
<evidence type="ECO:0000256" key="4">
    <source>
        <dbReference type="ARBA" id="ARBA00022692"/>
    </source>
</evidence>
<comment type="caution">
    <text evidence="8">The sequence shown here is derived from an EMBL/GenBank/DDBJ whole genome shotgun (WGS) entry which is preliminary data.</text>
</comment>
<keyword evidence="5 7" id="KW-1133">Transmembrane helix</keyword>
<sequence>MVGGPAVTSYGENIGVMQMSKVYSVWVIGGAAVLAVVLSFIGKLSALIQTVPGAVIGGVGFMLYGVIAAAGLQIIVDNKIDYSKKGI</sequence>
<evidence type="ECO:0000256" key="6">
    <source>
        <dbReference type="ARBA" id="ARBA00023136"/>
    </source>
</evidence>
<feature type="transmembrane region" description="Helical" evidence="7">
    <location>
        <begin position="54"/>
        <end position="76"/>
    </location>
</feature>
<gene>
    <name evidence="8" type="ORF">Q757_02520</name>
</gene>
<proteinExistence type="inferred from homology"/>
<evidence type="ECO:0000256" key="2">
    <source>
        <dbReference type="ARBA" id="ARBA00008821"/>
    </source>
</evidence>
<comment type="subcellular location">
    <subcellularLocation>
        <location evidence="1">Membrane</location>
        <topology evidence="1">Multi-pass membrane protein</topology>
    </subcellularLocation>
</comment>
<comment type="similarity">
    <text evidence="2">Belongs to the nucleobase:cation symporter-2 (NCS2) (TC 2.A.40) family.</text>
</comment>
<dbReference type="InterPro" id="IPR006042">
    <property type="entry name" value="Xan_ur_permease"/>
</dbReference>
<evidence type="ECO:0000313" key="8">
    <source>
        <dbReference type="EMBL" id="KGO32185.1"/>
    </source>
</evidence>
<dbReference type="PROSITE" id="PS01116">
    <property type="entry name" value="XANTH_URACIL_PERMASE"/>
    <property type="match status" value="1"/>
</dbReference>
<protein>
    <recommendedName>
        <fullName evidence="10">Uracil permease</fullName>
    </recommendedName>
</protein>
<feature type="transmembrane region" description="Helical" evidence="7">
    <location>
        <begin position="22"/>
        <end position="42"/>
    </location>
</feature>
<dbReference type="Pfam" id="PF00860">
    <property type="entry name" value="Xan_ur_permease"/>
    <property type="match status" value="1"/>
</dbReference>
<keyword evidence="3" id="KW-0813">Transport</keyword>
<keyword evidence="4 7" id="KW-0812">Transmembrane</keyword>
<evidence type="ECO:0000256" key="3">
    <source>
        <dbReference type="ARBA" id="ARBA00022448"/>
    </source>
</evidence>
<dbReference type="InterPro" id="IPR006043">
    <property type="entry name" value="NCS2"/>
</dbReference>
<keyword evidence="6 7" id="KW-0472">Membrane</keyword>
<dbReference type="PANTHER" id="PTHR11119">
    <property type="entry name" value="XANTHINE-URACIL / VITAMIN C PERMEASE FAMILY MEMBER"/>
    <property type="match status" value="1"/>
</dbReference>
<evidence type="ECO:0000256" key="5">
    <source>
        <dbReference type="ARBA" id="ARBA00022989"/>
    </source>
</evidence>
<evidence type="ECO:0000256" key="1">
    <source>
        <dbReference type="ARBA" id="ARBA00004141"/>
    </source>
</evidence>
<accession>A0ABR4XRS1</accession>
<organism evidence="8 9">
    <name type="scientific">Oenococcus alcoholitolerans</name>
    <dbReference type="NCBI Taxonomy" id="931074"/>
    <lineage>
        <taxon>Bacteria</taxon>
        <taxon>Bacillati</taxon>
        <taxon>Bacillota</taxon>
        <taxon>Bacilli</taxon>
        <taxon>Lactobacillales</taxon>
        <taxon>Lactobacillaceae</taxon>
        <taxon>Oenococcus</taxon>
    </lineage>
</organism>
<dbReference type="EMBL" id="AXCV01000072">
    <property type="protein sequence ID" value="KGO32185.1"/>
    <property type="molecule type" value="Genomic_DNA"/>
</dbReference>
<evidence type="ECO:0000313" key="9">
    <source>
        <dbReference type="Proteomes" id="UP000030023"/>
    </source>
</evidence>
<keyword evidence="9" id="KW-1185">Reference proteome</keyword>
<dbReference type="Proteomes" id="UP000030023">
    <property type="component" value="Unassembled WGS sequence"/>
</dbReference>